<proteinExistence type="predicted"/>
<dbReference type="AlphaFoldDB" id="A0A852WGD0"/>
<dbReference type="Proteomes" id="UP000573599">
    <property type="component" value="Unassembled WGS sequence"/>
</dbReference>
<protein>
    <submittedName>
        <fullName evidence="1">Uncharacterized protein</fullName>
    </submittedName>
</protein>
<organism evidence="1 2">
    <name type="scientific">Pedococcus badiiscoriae</name>
    <dbReference type="NCBI Taxonomy" id="642776"/>
    <lineage>
        <taxon>Bacteria</taxon>
        <taxon>Bacillati</taxon>
        <taxon>Actinomycetota</taxon>
        <taxon>Actinomycetes</taxon>
        <taxon>Micrococcales</taxon>
        <taxon>Intrasporangiaceae</taxon>
        <taxon>Pedococcus</taxon>
    </lineage>
</organism>
<dbReference type="EMBL" id="JACCAB010000001">
    <property type="protein sequence ID" value="NYG05724.1"/>
    <property type="molecule type" value="Genomic_DNA"/>
</dbReference>
<sequence>MSGTDKPAPLMPKADRVWIVRWVREDGSETRHRTYLRRHPAERFIAALLEDGRDAAMFSSATARETS</sequence>
<reference evidence="1 2" key="1">
    <citation type="submission" date="2020-07" db="EMBL/GenBank/DDBJ databases">
        <title>Sequencing the genomes of 1000 actinobacteria strains.</title>
        <authorList>
            <person name="Klenk H.-P."/>
        </authorList>
    </citation>
    <scope>NUCLEOTIDE SEQUENCE [LARGE SCALE GENOMIC DNA]</scope>
    <source>
        <strain evidence="1 2">DSM 23987</strain>
    </source>
</reference>
<gene>
    <name evidence="1" type="ORF">BJ986_000211</name>
</gene>
<keyword evidence="2" id="KW-1185">Reference proteome</keyword>
<dbReference type="RefSeq" id="WP_179420311.1">
    <property type="nucleotide sequence ID" value="NZ_JACCAB010000001.1"/>
</dbReference>
<evidence type="ECO:0000313" key="1">
    <source>
        <dbReference type="EMBL" id="NYG05724.1"/>
    </source>
</evidence>
<name>A0A852WGD0_9MICO</name>
<comment type="caution">
    <text evidence="1">The sequence shown here is derived from an EMBL/GenBank/DDBJ whole genome shotgun (WGS) entry which is preliminary data.</text>
</comment>
<accession>A0A852WGD0</accession>
<evidence type="ECO:0000313" key="2">
    <source>
        <dbReference type="Proteomes" id="UP000573599"/>
    </source>
</evidence>